<keyword evidence="5" id="KW-1185">Reference proteome</keyword>
<dbReference type="InterPro" id="IPR036086">
    <property type="entry name" value="ParB/Sulfiredoxin_sf"/>
</dbReference>
<keyword evidence="2" id="KW-0808">Transferase</keyword>
<organism evidence="4 5">
    <name type="scientific">Mucilaginibacter ginsenosidivorans</name>
    <dbReference type="NCBI Taxonomy" id="398053"/>
    <lineage>
        <taxon>Bacteria</taxon>
        <taxon>Pseudomonadati</taxon>
        <taxon>Bacteroidota</taxon>
        <taxon>Sphingobacteriia</taxon>
        <taxon>Sphingobacteriales</taxon>
        <taxon>Sphingobacteriaceae</taxon>
        <taxon>Mucilaginibacter</taxon>
    </lineage>
</organism>
<proteinExistence type="predicted"/>
<evidence type="ECO:0000313" key="4">
    <source>
        <dbReference type="EMBL" id="QEC61727.1"/>
    </source>
</evidence>
<dbReference type="OrthoDB" id="9800801at2"/>
<evidence type="ECO:0000313" key="5">
    <source>
        <dbReference type="Proteomes" id="UP000321479"/>
    </source>
</evidence>
<gene>
    <name evidence="4" type="ORF">FRZ54_03715</name>
</gene>
<dbReference type="InterPro" id="IPR002941">
    <property type="entry name" value="DNA_methylase_N4/N6"/>
</dbReference>
<dbReference type="InterPro" id="IPR001091">
    <property type="entry name" value="RM_Methyltransferase"/>
</dbReference>
<dbReference type="GO" id="GO:0032259">
    <property type="term" value="P:methylation"/>
    <property type="evidence" value="ECO:0007669"/>
    <property type="project" value="UniProtKB-KW"/>
</dbReference>
<dbReference type="GO" id="GO:0003677">
    <property type="term" value="F:DNA binding"/>
    <property type="evidence" value="ECO:0007669"/>
    <property type="project" value="InterPro"/>
</dbReference>
<dbReference type="PRINTS" id="PR00508">
    <property type="entry name" value="S21N4MTFRASE"/>
</dbReference>
<dbReference type="SUPFAM" id="SSF110849">
    <property type="entry name" value="ParB/Sulfiredoxin"/>
    <property type="match status" value="1"/>
</dbReference>
<dbReference type="AlphaFoldDB" id="A0A5B8URM5"/>
<reference evidence="4 5" key="1">
    <citation type="journal article" date="2017" name="Curr. Microbiol.">
        <title>Mucilaginibacter ginsenosidivorans sp. nov., Isolated from Soil of Ginseng Field.</title>
        <authorList>
            <person name="Kim M.M."/>
            <person name="Siddiqi M.Z."/>
            <person name="Im W.T."/>
        </authorList>
    </citation>
    <scope>NUCLEOTIDE SEQUENCE [LARGE SCALE GENOMIC DNA]</scope>
    <source>
        <strain evidence="4 5">Gsoil 3017</strain>
    </source>
</reference>
<evidence type="ECO:0000256" key="2">
    <source>
        <dbReference type="ARBA" id="ARBA00022679"/>
    </source>
</evidence>
<feature type="domain" description="ParB-like N-terminal" evidence="3">
    <location>
        <begin position="18"/>
        <end position="102"/>
    </location>
</feature>
<keyword evidence="1" id="KW-0489">Methyltransferase</keyword>
<accession>A0A5B8URM5</accession>
<dbReference type="SUPFAM" id="SSF53335">
    <property type="entry name" value="S-adenosyl-L-methionine-dependent methyltransferases"/>
    <property type="match status" value="1"/>
</dbReference>
<dbReference type="GO" id="GO:0008170">
    <property type="term" value="F:N-methyltransferase activity"/>
    <property type="evidence" value="ECO:0007669"/>
    <property type="project" value="InterPro"/>
</dbReference>
<dbReference type="InterPro" id="IPR003115">
    <property type="entry name" value="ParB_N"/>
</dbReference>
<dbReference type="Pfam" id="PF01555">
    <property type="entry name" value="N6_N4_Mtase"/>
    <property type="match status" value="1"/>
</dbReference>
<dbReference type="Proteomes" id="UP000321479">
    <property type="component" value="Chromosome"/>
</dbReference>
<dbReference type="EMBL" id="CP042436">
    <property type="protein sequence ID" value="QEC61727.1"/>
    <property type="molecule type" value="Genomic_DNA"/>
</dbReference>
<sequence length="530" mass="60377">MEKKYVQANAQVIKIRKELLSLHPLLANIYTYSDVSAVEDLAITIKEVGQREPVIINHNNQILSGGRRWMAINQIDSIAELDAIVIHDNGKDDALNIVCHNQQRTKTKEELVKEAEILLPLLIKRQGQRNDLKSNNTTDTFNVKGKDRFEGAGKMIGLSGSSFRQLSNVIEFEKEAEEHKELRILDKVRSGEMSFSVGDKLVKNYRKLKNESCNIVTPFYKDSLIEESVKLFNKSCLNMNEVEDKSVQVVMTSVPYYGLRNYGNGVDGIPELGLESTPEEFIVNLVSHLKDVRRILKQSGSFFLNIGETYKDRQALLIPTKLLLTLCQEQGWYLVNEIIWKKKNPIPQSLTNKLHTSYEKIFHLVKDPDNYFYQEFKIWHNNPIKLVKGPGYRDVKDDGNKKDGKWLLTKPYKKFKDFIEEQKVHDVIVGNNASARQKELQQLDNTVDHPALFPDYLPVLPILTTSKPGDVVLDPFSGSGTTGRVALLLGRKYIGYELNKENFALSTLDINKAIQEKSDGCMTEIFQMAA</sequence>
<dbReference type="KEGG" id="mgin:FRZ54_03715"/>
<dbReference type="CDD" id="cd16387">
    <property type="entry name" value="ParB_N_Srx"/>
    <property type="match status" value="1"/>
</dbReference>
<dbReference type="InterPro" id="IPR029063">
    <property type="entry name" value="SAM-dependent_MTases_sf"/>
</dbReference>
<evidence type="ECO:0000259" key="3">
    <source>
        <dbReference type="SMART" id="SM00470"/>
    </source>
</evidence>
<name>A0A5B8URM5_9SPHI</name>
<evidence type="ECO:0000256" key="1">
    <source>
        <dbReference type="ARBA" id="ARBA00022603"/>
    </source>
</evidence>
<dbReference type="Gene3D" id="3.40.50.150">
    <property type="entry name" value="Vaccinia Virus protein VP39"/>
    <property type="match status" value="1"/>
</dbReference>
<dbReference type="SMART" id="SM00470">
    <property type="entry name" value="ParB"/>
    <property type="match status" value="1"/>
</dbReference>
<dbReference type="Gene3D" id="3.90.1530.10">
    <property type="entry name" value="Conserved hypothetical protein from pyrococcus furiosus pfu- 392566-001, ParB domain"/>
    <property type="match status" value="1"/>
</dbReference>
<protein>
    <recommendedName>
        <fullName evidence="3">ParB-like N-terminal domain-containing protein</fullName>
    </recommendedName>
</protein>
<dbReference type="RefSeq" id="WP_147030304.1">
    <property type="nucleotide sequence ID" value="NZ_CP042436.1"/>
</dbReference>